<dbReference type="GO" id="GO:0016757">
    <property type="term" value="F:glycosyltransferase activity"/>
    <property type="evidence" value="ECO:0007669"/>
    <property type="project" value="UniProtKB-KW"/>
</dbReference>
<keyword evidence="1" id="KW-0328">Glycosyltransferase</keyword>
<reference evidence="6 7" key="1">
    <citation type="submission" date="2019-07" db="EMBL/GenBank/DDBJ databases">
        <title>Whole genome shotgun sequence of Cellulomonas composti NBRC 100758.</title>
        <authorList>
            <person name="Hosoyama A."/>
            <person name="Uohara A."/>
            <person name="Ohji S."/>
            <person name="Ichikawa N."/>
        </authorList>
    </citation>
    <scope>NUCLEOTIDE SEQUENCE [LARGE SCALE GENOMIC DNA]</scope>
    <source>
        <strain evidence="6 7">NBRC 100758</strain>
    </source>
</reference>
<evidence type="ECO:0000256" key="2">
    <source>
        <dbReference type="ARBA" id="ARBA00022679"/>
    </source>
</evidence>
<evidence type="ECO:0000313" key="7">
    <source>
        <dbReference type="Proteomes" id="UP000321720"/>
    </source>
</evidence>
<gene>
    <name evidence="6" type="ORF">CCO02nite_18250</name>
</gene>
<name>A0A511JB10_9CELL</name>
<dbReference type="Proteomes" id="UP000321720">
    <property type="component" value="Unassembled WGS sequence"/>
</dbReference>
<feature type="region of interest" description="Disordered" evidence="3">
    <location>
        <begin position="353"/>
        <end position="376"/>
    </location>
</feature>
<dbReference type="Pfam" id="PF13439">
    <property type="entry name" value="Glyco_transf_4"/>
    <property type="match status" value="1"/>
</dbReference>
<dbReference type="AlphaFoldDB" id="A0A511JB10"/>
<dbReference type="SUPFAM" id="SSF53756">
    <property type="entry name" value="UDP-Glycosyltransferase/glycogen phosphorylase"/>
    <property type="match status" value="1"/>
</dbReference>
<dbReference type="Pfam" id="PF00534">
    <property type="entry name" value="Glycos_transf_1"/>
    <property type="match status" value="1"/>
</dbReference>
<protein>
    <submittedName>
        <fullName evidence="6">Uncharacterized protein</fullName>
    </submittedName>
</protein>
<dbReference type="RefSeq" id="WP_146842815.1">
    <property type="nucleotide sequence ID" value="NZ_BJWG01000007.1"/>
</dbReference>
<feature type="domain" description="Glycosyl transferase family 1" evidence="4">
    <location>
        <begin position="216"/>
        <end position="355"/>
    </location>
</feature>
<evidence type="ECO:0000259" key="5">
    <source>
        <dbReference type="Pfam" id="PF13439"/>
    </source>
</evidence>
<dbReference type="Gene3D" id="3.40.50.2000">
    <property type="entry name" value="Glycogen Phosphorylase B"/>
    <property type="match status" value="2"/>
</dbReference>
<evidence type="ECO:0000256" key="3">
    <source>
        <dbReference type="SAM" id="MobiDB-lite"/>
    </source>
</evidence>
<feature type="compositionally biased region" description="Acidic residues" evidence="3">
    <location>
        <begin position="363"/>
        <end position="372"/>
    </location>
</feature>
<evidence type="ECO:0000313" key="6">
    <source>
        <dbReference type="EMBL" id="GEL95167.1"/>
    </source>
</evidence>
<keyword evidence="7" id="KW-1185">Reference proteome</keyword>
<comment type="caution">
    <text evidence="6">The sequence shown here is derived from an EMBL/GenBank/DDBJ whole genome shotgun (WGS) entry which is preliminary data.</text>
</comment>
<organism evidence="6 7">
    <name type="scientific">Cellulomonas composti</name>
    <dbReference type="NCBI Taxonomy" id="266130"/>
    <lineage>
        <taxon>Bacteria</taxon>
        <taxon>Bacillati</taxon>
        <taxon>Actinomycetota</taxon>
        <taxon>Actinomycetes</taxon>
        <taxon>Micrococcales</taxon>
        <taxon>Cellulomonadaceae</taxon>
        <taxon>Cellulomonas</taxon>
    </lineage>
</organism>
<accession>A0A511JB10</accession>
<dbReference type="InterPro" id="IPR001296">
    <property type="entry name" value="Glyco_trans_1"/>
</dbReference>
<evidence type="ECO:0000256" key="1">
    <source>
        <dbReference type="ARBA" id="ARBA00022676"/>
    </source>
</evidence>
<sequence length="594" mass="60408">MPDAPQEGAPYVVVTPWYPTTQRPHHGVFVREWTRAIGRPALVLHLDAVDPDEFDGPDEPTAPTEEDRPEGRLVRIPVPVAPSTSRALTAQAFAAALRGYLAAHRGLVTAASVVHAHVAMPAGYAAAVTVPPGARFVLTEHASYLPTILAREDARALYAVAAARASAVLMVGEAEARLLRTSVPAVADRVVAVGNPLDDTRFTPRPRPHGPLTAWVTVGNLVPGKGQEHVLSALAASPGSTLLVVGDGPARADLEEQARTLGVADRVELCGAVAPDQVPALLRERDVAVQLSDRETFGLAPLEALLAGLPVVATACGGPQTTLADAVARGVAALVPVRPSPAHVVAAITSLASDDTRGPGLDDGVDSDEGTDEADRADEAARAELVTRYGAAAFGARIRRVLDGDPLDAPDPGRPGVLTVALGPAASAALAARHDALLRAGGTVLHLTAGPAAALASDARLEAGALLETAWGAAAPPAPADPLGARWADRAASALPGKVGRAASAAGRRLRSRATSGAVAGERGLVESRCAGVLAGAETLAARLAPALADVTVVVPVADPADDPATRTASDALAAALVSALGARLGQPAELVRH</sequence>
<keyword evidence="2" id="KW-0808">Transferase</keyword>
<proteinExistence type="predicted"/>
<dbReference type="PANTHER" id="PTHR12526:SF635">
    <property type="entry name" value="GLYCOSYL TRANSFERASE GROUP 1"/>
    <property type="match status" value="1"/>
</dbReference>
<feature type="region of interest" description="Disordered" evidence="3">
    <location>
        <begin position="50"/>
        <end position="70"/>
    </location>
</feature>
<dbReference type="InterPro" id="IPR028098">
    <property type="entry name" value="Glyco_trans_4-like_N"/>
</dbReference>
<dbReference type="CDD" id="cd03801">
    <property type="entry name" value="GT4_PimA-like"/>
    <property type="match status" value="1"/>
</dbReference>
<dbReference type="OrthoDB" id="5124062at2"/>
<evidence type="ECO:0000259" key="4">
    <source>
        <dbReference type="Pfam" id="PF00534"/>
    </source>
</evidence>
<dbReference type="EMBL" id="BJWG01000007">
    <property type="protein sequence ID" value="GEL95167.1"/>
    <property type="molecule type" value="Genomic_DNA"/>
</dbReference>
<feature type="domain" description="Glycosyltransferase subfamily 4-like N-terminal" evidence="5">
    <location>
        <begin position="66"/>
        <end position="201"/>
    </location>
</feature>
<dbReference type="PANTHER" id="PTHR12526">
    <property type="entry name" value="GLYCOSYLTRANSFERASE"/>
    <property type="match status" value="1"/>
</dbReference>